<feature type="compositionally biased region" description="Polar residues" evidence="6">
    <location>
        <begin position="89"/>
        <end position="99"/>
    </location>
</feature>
<dbReference type="RefSeq" id="WP_054969908.1">
    <property type="nucleotide sequence ID" value="NZ_LJCO01000061.1"/>
</dbReference>
<keyword evidence="4" id="KW-0564">Palmitate</keyword>
<evidence type="ECO:0000256" key="7">
    <source>
        <dbReference type="SAM" id="Phobius"/>
    </source>
</evidence>
<comment type="caution">
    <text evidence="8">The sequence shown here is derived from an EMBL/GenBank/DDBJ whole genome shotgun (WGS) entry which is preliminary data.</text>
</comment>
<evidence type="ECO:0000256" key="5">
    <source>
        <dbReference type="ARBA" id="ARBA00023288"/>
    </source>
</evidence>
<keyword evidence="9" id="KW-1185">Reference proteome</keyword>
<keyword evidence="5" id="KW-0449">Lipoprotein</keyword>
<keyword evidence="7" id="KW-0812">Transmembrane</keyword>
<evidence type="ECO:0000256" key="1">
    <source>
        <dbReference type="ARBA" id="ARBA00022475"/>
    </source>
</evidence>
<dbReference type="Pfam" id="PF14041">
    <property type="entry name" value="Lipoprotein_21"/>
    <property type="match status" value="1"/>
</dbReference>
<evidence type="ECO:0000256" key="3">
    <source>
        <dbReference type="ARBA" id="ARBA00023136"/>
    </source>
</evidence>
<dbReference type="PATRIC" id="fig|471514.4.peg.4029"/>
<dbReference type="InterPro" id="IPR025971">
    <property type="entry name" value="LppP/LprE"/>
</dbReference>
<keyword evidence="7" id="KW-1133">Transmembrane helix</keyword>
<accession>A0A0P9GQC9</accession>
<dbReference type="STRING" id="471514.AN477_14615"/>
<evidence type="ECO:0000313" key="8">
    <source>
        <dbReference type="EMBL" id="KPV43011.1"/>
    </source>
</evidence>
<keyword evidence="2" id="KW-0732">Signal</keyword>
<reference evidence="8 9" key="1">
    <citation type="submission" date="2015-09" db="EMBL/GenBank/DDBJ databases">
        <title>Draft genome sequence of Alicyclobacillus ferrooxydans DSM 22381.</title>
        <authorList>
            <person name="Hemp J."/>
        </authorList>
    </citation>
    <scope>NUCLEOTIDE SEQUENCE [LARGE SCALE GENOMIC DNA]</scope>
    <source>
        <strain evidence="8 9">TC-34</strain>
    </source>
</reference>
<dbReference type="Proteomes" id="UP000050482">
    <property type="component" value="Unassembled WGS sequence"/>
</dbReference>
<keyword evidence="3 7" id="KW-0472">Membrane</keyword>
<name>A0A0P9GQC9_9BACL</name>
<evidence type="ECO:0000256" key="4">
    <source>
        <dbReference type="ARBA" id="ARBA00023139"/>
    </source>
</evidence>
<dbReference type="AlphaFoldDB" id="A0A0P9GQC9"/>
<sequence>METNDETTQKFSVLNDVKLSTEDRADILQALRAEMNRKKPARKVNRGAISGFAAAAAAVVIIAGGFGFAMHKHLSASNGLTTASNHTLTNSTNPTQLKGNTNNATSNNASSDFANEMAVIQSKGYSVTAQKPNASVQTSSGDTLTAWIGTATQSQDGYNQLVFFFLNGQYLGTDTAKPSLQITSAVPAGNGIAVTYPVYLSNDSLASPTGTPVTITYTWNGSKLVPNKPYPKQFQAGGSTSQGQNSITTTSYSTSAQAANQIASIQGSNGVGAGSPTVNLGNGIIAQESAAMGQARYVWQEGNWTIQVRFYTINSNTAVKQVAQSVVAYLHTHMLPVPNSHGVIVIESTNPNTTSFQPKTTIAWQEGTKVNELQQTGNPIQALQIVAP</sequence>
<proteinExistence type="predicted"/>
<feature type="transmembrane region" description="Helical" evidence="7">
    <location>
        <begin position="47"/>
        <end position="70"/>
    </location>
</feature>
<feature type="compositionally biased region" description="Low complexity" evidence="6">
    <location>
        <begin position="100"/>
        <end position="109"/>
    </location>
</feature>
<evidence type="ECO:0000313" key="9">
    <source>
        <dbReference type="Proteomes" id="UP000050482"/>
    </source>
</evidence>
<organism evidence="8 9">
    <name type="scientific">Alicyclobacillus ferrooxydans</name>
    <dbReference type="NCBI Taxonomy" id="471514"/>
    <lineage>
        <taxon>Bacteria</taxon>
        <taxon>Bacillati</taxon>
        <taxon>Bacillota</taxon>
        <taxon>Bacilli</taxon>
        <taxon>Bacillales</taxon>
        <taxon>Alicyclobacillaceae</taxon>
        <taxon>Alicyclobacillus</taxon>
    </lineage>
</organism>
<feature type="region of interest" description="Disordered" evidence="6">
    <location>
        <begin position="89"/>
        <end position="109"/>
    </location>
</feature>
<evidence type="ECO:0000256" key="6">
    <source>
        <dbReference type="SAM" id="MobiDB-lite"/>
    </source>
</evidence>
<protein>
    <submittedName>
        <fullName evidence="8">Uncharacterized protein</fullName>
    </submittedName>
</protein>
<evidence type="ECO:0000256" key="2">
    <source>
        <dbReference type="ARBA" id="ARBA00022729"/>
    </source>
</evidence>
<keyword evidence="1" id="KW-1003">Cell membrane</keyword>
<dbReference type="EMBL" id="LJCO01000061">
    <property type="protein sequence ID" value="KPV43011.1"/>
    <property type="molecule type" value="Genomic_DNA"/>
</dbReference>
<dbReference type="OrthoDB" id="2374669at2"/>
<gene>
    <name evidence="8" type="ORF">AN477_14615</name>
</gene>